<sequence length="515" mass="55965">MIAYCVATSLHTAQHCGTVPVLRRSSRLQLGSSVASGSLLPDDDDVNVFNKPDNTDEDDDDIAIFTEPGGEFELDMVRVDELVASYEAAEARWEAAAGIPRALGVLEDRGSRLHEWWHDPVDGPVAQARTYYAAVRHERMLRPVVLLLLVGSCLVSAFVAPTPHGAARAPSSQLARLGVLAIGRAVQLICLFYLFYWIAFAIEAGERTAWRPSLRPRQAESCTLSAALLRASSLVRPPLSLEELRREQGVRSGLVPAVFDESAPAPMGFSSAAEAEDRMLQMWSFGPGDLVDVDGTGMGASLLKLWNPTGVRRQRGEGGNVPMEAANAGDSTYYDRGLGEGAGFFELGRLFLAETAPTPSKGVVPEAMRWTRNESEKALRASVANWTNLQLTNLQAGREGEGVREGRAEILSEIAWMQYGLINYANDKPPGYTMPEIDLVNSTAAMPSELQQTRKQYERASKRGRGGREAQAEQWMATGAAPVDGATGAAFWGRNSTAATDPRVAVLLEEEEEEM</sequence>
<dbReference type="Proteomes" id="UP000037460">
    <property type="component" value="Unassembled WGS sequence"/>
</dbReference>
<comment type="caution">
    <text evidence="2">The sequence shown here is derived from an EMBL/GenBank/DDBJ whole genome shotgun (WGS) entry which is preliminary data.</text>
</comment>
<proteinExistence type="predicted"/>
<gene>
    <name evidence="2" type="ORF">Ctob_000637</name>
</gene>
<organism evidence="2 3">
    <name type="scientific">Chrysochromulina tobinii</name>
    <dbReference type="NCBI Taxonomy" id="1460289"/>
    <lineage>
        <taxon>Eukaryota</taxon>
        <taxon>Haptista</taxon>
        <taxon>Haptophyta</taxon>
        <taxon>Prymnesiophyceae</taxon>
        <taxon>Prymnesiales</taxon>
        <taxon>Chrysochromulinaceae</taxon>
        <taxon>Chrysochromulina</taxon>
    </lineage>
</organism>
<name>A0A0M0J885_9EUKA</name>
<keyword evidence="1" id="KW-0812">Transmembrane</keyword>
<reference evidence="3" key="1">
    <citation type="journal article" date="2015" name="PLoS Genet.">
        <title>Genome Sequence and Transcriptome Analyses of Chrysochromulina tobin: Metabolic Tools for Enhanced Algal Fitness in the Prominent Order Prymnesiales (Haptophyceae).</title>
        <authorList>
            <person name="Hovde B.T."/>
            <person name="Deodato C.R."/>
            <person name="Hunsperger H.M."/>
            <person name="Ryken S.A."/>
            <person name="Yost W."/>
            <person name="Jha R.K."/>
            <person name="Patterson J."/>
            <person name="Monnat R.J. Jr."/>
            <person name="Barlow S.B."/>
            <person name="Starkenburg S.R."/>
            <person name="Cattolico R.A."/>
        </authorList>
    </citation>
    <scope>NUCLEOTIDE SEQUENCE</scope>
    <source>
        <strain evidence="3">CCMP291</strain>
    </source>
</reference>
<keyword evidence="3" id="KW-1185">Reference proteome</keyword>
<dbReference type="AlphaFoldDB" id="A0A0M0J885"/>
<evidence type="ECO:0000313" key="3">
    <source>
        <dbReference type="Proteomes" id="UP000037460"/>
    </source>
</evidence>
<dbReference type="EMBL" id="JWZX01003249">
    <property type="protein sequence ID" value="KOO22811.1"/>
    <property type="molecule type" value="Genomic_DNA"/>
</dbReference>
<keyword evidence="1" id="KW-0472">Membrane</keyword>
<feature type="transmembrane region" description="Helical" evidence="1">
    <location>
        <begin position="144"/>
        <end position="161"/>
    </location>
</feature>
<keyword evidence="1" id="KW-1133">Transmembrane helix</keyword>
<evidence type="ECO:0000313" key="2">
    <source>
        <dbReference type="EMBL" id="KOO22811.1"/>
    </source>
</evidence>
<feature type="transmembrane region" description="Helical" evidence="1">
    <location>
        <begin position="181"/>
        <end position="202"/>
    </location>
</feature>
<protein>
    <submittedName>
        <fullName evidence="2">Uncharacterized protein</fullName>
    </submittedName>
</protein>
<evidence type="ECO:0000256" key="1">
    <source>
        <dbReference type="SAM" id="Phobius"/>
    </source>
</evidence>
<accession>A0A0M0J885</accession>